<name>A0A0S4VA00_RALSL</name>
<reference evidence="1" key="1">
    <citation type="submission" date="2015-10" db="EMBL/GenBank/DDBJ databases">
        <authorList>
            <person name="Gilbert D.G."/>
        </authorList>
    </citation>
    <scope>NUCLEOTIDE SEQUENCE</scope>
    <source>
        <strain evidence="1">Phyl III-seqv23</strain>
    </source>
</reference>
<evidence type="ECO:0000313" key="1">
    <source>
        <dbReference type="EMBL" id="CUV31352.1"/>
    </source>
</evidence>
<protein>
    <submittedName>
        <fullName evidence="1">Uncharacterized protein</fullName>
    </submittedName>
</protein>
<organism evidence="1">
    <name type="scientific">Ralstonia solanacearum</name>
    <name type="common">Pseudomonas solanacearum</name>
    <dbReference type="NCBI Taxonomy" id="305"/>
    <lineage>
        <taxon>Bacteria</taxon>
        <taxon>Pseudomonadati</taxon>
        <taxon>Pseudomonadota</taxon>
        <taxon>Betaproteobacteria</taxon>
        <taxon>Burkholderiales</taxon>
        <taxon>Burkholderiaceae</taxon>
        <taxon>Ralstonia</taxon>
        <taxon>Ralstonia solanacearum species complex</taxon>
    </lineage>
</organism>
<gene>
    <name evidence="1" type="ORF">RUN1985_v1_890001</name>
</gene>
<sequence length="300" mass="33109">MEFLPSSSSIQLENAVRQAKRLGRLLDLQLTSAKKILARGPYRCDSWKDLESRITDGTADRRITLLSLVSANPEAISFLSGHLDDIVKSISQAVLTSSNQLSLREIVYEVFTGQRHSMSLADVCPSLPELPWEPANLGPDPHAVMFAAISVNGAVFRLVATRIYAPRYFRFDSEISVDPDVAEPYGGKVRIMWSNPRAWRDAAQAFLSAADDDWDAELALPEEELDEAMAKHASWFDRAMAVVNGADYYTDDEERRLAPYVCSHGPYAIFGFPHGSQSIAATIAPDVDCHVGGAYATKSR</sequence>
<dbReference type="EMBL" id="LN899824">
    <property type="protein sequence ID" value="CUV31352.1"/>
    <property type="molecule type" value="Genomic_DNA"/>
</dbReference>
<proteinExistence type="predicted"/>
<dbReference type="AlphaFoldDB" id="A0A0S4VA00"/>
<accession>A0A0S4VA00</accession>